<dbReference type="Proteomes" id="UP000177698">
    <property type="component" value="Unassembled WGS sequence"/>
</dbReference>
<keyword evidence="1" id="KW-1133">Transmembrane helix</keyword>
<dbReference type="InterPro" id="IPR017853">
    <property type="entry name" value="GH"/>
</dbReference>
<organism evidence="2 3">
    <name type="scientific">Candidatus Roizmanbacteria bacterium RIFCSPLOWO2_01_FULL_37_12</name>
    <dbReference type="NCBI Taxonomy" id="1802056"/>
    <lineage>
        <taxon>Bacteria</taxon>
        <taxon>Candidatus Roizmaniibacteriota</taxon>
    </lineage>
</organism>
<name>A0A1F7IFW2_9BACT</name>
<evidence type="ECO:0000313" key="3">
    <source>
        <dbReference type="Proteomes" id="UP000177698"/>
    </source>
</evidence>
<keyword evidence="1" id="KW-0472">Membrane</keyword>
<reference evidence="2 3" key="1">
    <citation type="journal article" date="2016" name="Nat. Commun.">
        <title>Thousands of microbial genomes shed light on interconnected biogeochemical processes in an aquifer system.</title>
        <authorList>
            <person name="Anantharaman K."/>
            <person name="Brown C.T."/>
            <person name="Hug L.A."/>
            <person name="Sharon I."/>
            <person name="Castelle C.J."/>
            <person name="Probst A.J."/>
            <person name="Thomas B.C."/>
            <person name="Singh A."/>
            <person name="Wilkins M.J."/>
            <person name="Karaoz U."/>
            <person name="Brodie E.L."/>
            <person name="Williams K.H."/>
            <person name="Hubbard S.S."/>
            <person name="Banfield J.F."/>
        </authorList>
    </citation>
    <scope>NUCLEOTIDE SEQUENCE [LARGE SCALE GENOMIC DNA]</scope>
</reference>
<dbReference type="STRING" id="1802056.A2954_04495"/>
<evidence type="ECO:0008006" key="4">
    <source>
        <dbReference type="Google" id="ProtNLM"/>
    </source>
</evidence>
<dbReference type="AlphaFoldDB" id="A0A1F7IFW2"/>
<keyword evidence="1" id="KW-0812">Transmembrane</keyword>
<feature type="transmembrane region" description="Helical" evidence="1">
    <location>
        <begin position="14"/>
        <end position="36"/>
    </location>
</feature>
<gene>
    <name evidence="2" type="ORF">A2954_04495</name>
</gene>
<evidence type="ECO:0000256" key="1">
    <source>
        <dbReference type="SAM" id="Phobius"/>
    </source>
</evidence>
<accession>A0A1F7IFW2</accession>
<protein>
    <recommendedName>
        <fullName evidence="4">GH26 domain-containing protein</fullName>
    </recommendedName>
</protein>
<sequence>MKWVEEFKRLNKKYLLVGFLSSLSIFLIGIVLFRSIQNRNEFDKKSITAQIKPTLTNTAVPTLSVTPTFTPAPVLTLKPAEAPAKILFGIGSQAGSAMDYRIVKEAPVQMLTSWYNGTKDLEWMQVQKNDLIPRLYAKGYLVHLITWSDLPEETIQTPYGSACGRAYPVSTQVVEDMRQLAQIYSGPGPMYITLFTEFQTYTCTDNNWNGNENYWKTLKDNFRKIKDIFHANAPNSKVAISWGSWSGRYDDQSNQGGRSLFSHFEDILHESDFNAFQSMQSDSNVQDILDMTRILGSYGKPVMLAHYKPSNHSQDVFNSDMNKIFTDEIIHQLISNGLFAFSFMDNDMLENETSYQIVKNGIQKYGR</sequence>
<dbReference type="SUPFAM" id="SSF51445">
    <property type="entry name" value="(Trans)glycosidases"/>
    <property type="match status" value="1"/>
</dbReference>
<comment type="caution">
    <text evidence="2">The sequence shown here is derived from an EMBL/GenBank/DDBJ whole genome shotgun (WGS) entry which is preliminary data.</text>
</comment>
<evidence type="ECO:0000313" key="2">
    <source>
        <dbReference type="EMBL" id="OGK42241.1"/>
    </source>
</evidence>
<dbReference type="EMBL" id="MGAG01000003">
    <property type="protein sequence ID" value="OGK42241.1"/>
    <property type="molecule type" value="Genomic_DNA"/>
</dbReference>
<proteinExistence type="predicted"/>